<organism evidence="3 4">
    <name type="scientific">Streptomyces flavochromogenes</name>
    <dbReference type="NCBI Taxonomy" id="68199"/>
    <lineage>
        <taxon>Bacteria</taxon>
        <taxon>Bacillati</taxon>
        <taxon>Actinomycetota</taxon>
        <taxon>Actinomycetes</taxon>
        <taxon>Kitasatosporales</taxon>
        <taxon>Streptomycetaceae</taxon>
        <taxon>Streptomyces</taxon>
    </lineage>
</organism>
<name>A0ABW6XWI0_9ACTN</name>
<evidence type="ECO:0000313" key="3">
    <source>
        <dbReference type="EMBL" id="MFF5921869.1"/>
    </source>
</evidence>
<sequence>MRPRAEDPLTVTEERLRAAFAARAALVTYRDLRRDEPPEGRSWGLRRVRGIAFASLGAVAAAAAVAAAYLLFLVPAGTVSPTPAPPARPPGVGESPVTPTPSPVAPSVTGPGAAPEPGAVQPPGSGPKPGAAPKPGASPEQGAVSTPGAGPTAARTNPKPAGRP</sequence>
<evidence type="ECO:0000313" key="4">
    <source>
        <dbReference type="Proteomes" id="UP001602370"/>
    </source>
</evidence>
<reference evidence="3 4" key="1">
    <citation type="submission" date="2024-10" db="EMBL/GenBank/DDBJ databases">
        <title>The Natural Products Discovery Center: Release of the First 8490 Sequenced Strains for Exploring Actinobacteria Biosynthetic Diversity.</title>
        <authorList>
            <person name="Kalkreuter E."/>
            <person name="Kautsar S.A."/>
            <person name="Yang D."/>
            <person name="Bader C.D."/>
            <person name="Teijaro C.N."/>
            <person name="Fluegel L."/>
            <person name="Davis C.M."/>
            <person name="Simpson J.R."/>
            <person name="Lauterbach L."/>
            <person name="Steele A.D."/>
            <person name="Gui C."/>
            <person name="Meng S."/>
            <person name="Li G."/>
            <person name="Viehrig K."/>
            <person name="Ye F."/>
            <person name="Su P."/>
            <person name="Kiefer A.F."/>
            <person name="Nichols A."/>
            <person name="Cepeda A.J."/>
            <person name="Yan W."/>
            <person name="Fan B."/>
            <person name="Jiang Y."/>
            <person name="Adhikari A."/>
            <person name="Zheng C.-J."/>
            <person name="Schuster L."/>
            <person name="Cowan T.M."/>
            <person name="Smanski M.J."/>
            <person name="Chevrette M.G."/>
            <person name="De Carvalho L.P.S."/>
            <person name="Shen B."/>
        </authorList>
    </citation>
    <scope>NUCLEOTIDE SEQUENCE [LARGE SCALE GENOMIC DNA]</scope>
    <source>
        <strain evidence="3 4">NPDC012605</strain>
    </source>
</reference>
<dbReference type="RefSeq" id="WP_051819931.1">
    <property type="nucleotide sequence ID" value="NZ_JBIBDZ010000008.1"/>
</dbReference>
<feature type="transmembrane region" description="Helical" evidence="2">
    <location>
        <begin position="51"/>
        <end position="72"/>
    </location>
</feature>
<accession>A0ABW6XWI0</accession>
<keyword evidence="2" id="KW-1133">Transmembrane helix</keyword>
<keyword evidence="4" id="KW-1185">Reference proteome</keyword>
<protein>
    <submittedName>
        <fullName evidence="3">Uncharacterized protein</fullName>
    </submittedName>
</protein>
<dbReference type="Proteomes" id="UP001602370">
    <property type="component" value="Unassembled WGS sequence"/>
</dbReference>
<feature type="region of interest" description="Disordered" evidence="1">
    <location>
        <begin position="78"/>
        <end position="164"/>
    </location>
</feature>
<evidence type="ECO:0000256" key="2">
    <source>
        <dbReference type="SAM" id="Phobius"/>
    </source>
</evidence>
<keyword evidence="2" id="KW-0812">Transmembrane</keyword>
<keyword evidence="2" id="KW-0472">Membrane</keyword>
<evidence type="ECO:0000256" key="1">
    <source>
        <dbReference type="SAM" id="MobiDB-lite"/>
    </source>
</evidence>
<proteinExistence type="predicted"/>
<gene>
    <name evidence="3" type="ORF">ACFY8C_26490</name>
</gene>
<dbReference type="EMBL" id="JBIBDZ010000008">
    <property type="protein sequence ID" value="MFF5921869.1"/>
    <property type="molecule type" value="Genomic_DNA"/>
</dbReference>
<comment type="caution">
    <text evidence="3">The sequence shown here is derived from an EMBL/GenBank/DDBJ whole genome shotgun (WGS) entry which is preliminary data.</text>
</comment>